<evidence type="ECO:0000313" key="3">
    <source>
        <dbReference type="Proteomes" id="UP000196320"/>
    </source>
</evidence>
<name>A0A1R4I9X3_9MICO</name>
<keyword evidence="1" id="KW-0812">Transmembrane</keyword>
<proteinExistence type="predicted"/>
<keyword evidence="3" id="KW-1185">Reference proteome</keyword>
<keyword evidence="1" id="KW-0472">Membrane</keyword>
<protein>
    <submittedName>
        <fullName evidence="2">Uncharacterized protein</fullName>
    </submittedName>
</protein>
<organism evidence="2 3">
    <name type="scientific">Microbacterium esteraromaticum</name>
    <dbReference type="NCBI Taxonomy" id="57043"/>
    <lineage>
        <taxon>Bacteria</taxon>
        <taxon>Bacillati</taxon>
        <taxon>Actinomycetota</taxon>
        <taxon>Actinomycetes</taxon>
        <taxon>Micrococcales</taxon>
        <taxon>Microbacteriaceae</taxon>
        <taxon>Microbacterium</taxon>
    </lineage>
</organism>
<feature type="transmembrane region" description="Helical" evidence="1">
    <location>
        <begin position="20"/>
        <end position="45"/>
    </location>
</feature>
<feature type="transmembrane region" description="Helical" evidence="1">
    <location>
        <begin position="57"/>
        <end position="75"/>
    </location>
</feature>
<keyword evidence="1" id="KW-1133">Transmembrane helix</keyword>
<reference evidence="2 3" key="1">
    <citation type="submission" date="2017-02" db="EMBL/GenBank/DDBJ databases">
        <authorList>
            <person name="Peterson S.W."/>
        </authorList>
    </citation>
    <scope>NUCLEOTIDE SEQUENCE [LARGE SCALE GENOMIC DNA]</scope>
    <source>
        <strain evidence="2 3">B Mb 05.01</strain>
    </source>
</reference>
<evidence type="ECO:0000313" key="2">
    <source>
        <dbReference type="EMBL" id="SJN16691.1"/>
    </source>
</evidence>
<gene>
    <name evidence="2" type="ORF">FM104_01040</name>
</gene>
<dbReference type="AlphaFoldDB" id="A0A1R4I9X3"/>
<dbReference type="EMBL" id="FUKO01000003">
    <property type="protein sequence ID" value="SJN16691.1"/>
    <property type="molecule type" value="Genomic_DNA"/>
</dbReference>
<evidence type="ECO:0000256" key="1">
    <source>
        <dbReference type="SAM" id="Phobius"/>
    </source>
</evidence>
<accession>A0A1R4I9X3</accession>
<sequence length="107" mass="10908">MGYAPGPWQATPPPPRKGLSFGAGLGIGIAIGVVAHALGVGAMFLGMSIVGGGTPIVFLWPFILIALAAAVMMFFAKTRSFATGILIIAASMWLLIIGPCILLLTGL</sequence>
<dbReference type="Proteomes" id="UP000196320">
    <property type="component" value="Unassembled WGS sequence"/>
</dbReference>
<feature type="transmembrane region" description="Helical" evidence="1">
    <location>
        <begin position="81"/>
        <end position="104"/>
    </location>
</feature>